<evidence type="ECO:0000256" key="1">
    <source>
        <dbReference type="SAM" id="MobiDB-lite"/>
    </source>
</evidence>
<name>A0ABU6TF91_9FABA</name>
<comment type="caution">
    <text evidence="2">The sequence shown here is derived from an EMBL/GenBank/DDBJ whole genome shotgun (WGS) entry which is preliminary data.</text>
</comment>
<keyword evidence="3" id="KW-1185">Reference proteome</keyword>
<organism evidence="2 3">
    <name type="scientific">Stylosanthes scabra</name>
    <dbReference type="NCBI Taxonomy" id="79078"/>
    <lineage>
        <taxon>Eukaryota</taxon>
        <taxon>Viridiplantae</taxon>
        <taxon>Streptophyta</taxon>
        <taxon>Embryophyta</taxon>
        <taxon>Tracheophyta</taxon>
        <taxon>Spermatophyta</taxon>
        <taxon>Magnoliopsida</taxon>
        <taxon>eudicotyledons</taxon>
        <taxon>Gunneridae</taxon>
        <taxon>Pentapetalae</taxon>
        <taxon>rosids</taxon>
        <taxon>fabids</taxon>
        <taxon>Fabales</taxon>
        <taxon>Fabaceae</taxon>
        <taxon>Papilionoideae</taxon>
        <taxon>50 kb inversion clade</taxon>
        <taxon>dalbergioids sensu lato</taxon>
        <taxon>Dalbergieae</taxon>
        <taxon>Pterocarpus clade</taxon>
        <taxon>Stylosanthes</taxon>
    </lineage>
</organism>
<dbReference type="Proteomes" id="UP001341840">
    <property type="component" value="Unassembled WGS sequence"/>
</dbReference>
<evidence type="ECO:0000313" key="2">
    <source>
        <dbReference type="EMBL" id="MED6147209.1"/>
    </source>
</evidence>
<protein>
    <submittedName>
        <fullName evidence="2">Uncharacterized protein</fullName>
    </submittedName>
</protein>
<feature type="region of interest" description="Disordered" evidence="1">
    <location>
        <begin position="1"/>
        <end position="69"/>
    </location>
</feature>
<reference evidence="2 3" key="1">
    <citation type="journal article" date="2023" name="Plants (Basel)">
        <title>Bridging the Gap: Combining Genomics and Transcriptomics Approaches to Understand Stylosanthes scabra, an Orphan Legume from the Brazilian Caatinga.</title>
        <authorList>
            <person name="Ferreira-Neto J.R.C."/>
            <person name="da Silva M.D."/>
            <person name="Binneck E."/>
            <person name="de Melo N.F."/>
            <person name="da Silva R.H."/>
            <person name="de Melo A.L.T.M."/>
            <person name="Pandolfi V."/>
            <person name="Bustamante F.O."/>
            <person name="Brasileiro-Vidal A.C."/>
            <person name="Benko-Iseppon A.M."/>
        </authorList>
    </citation>
    <scope>NUCLEOTIDE SEQUENCE [LARGE SCALE GENOMIC DNA]</scope>
    <source>
        <tissue evidence="2">Leaves</tissue>
    </source>
</reference>
<proteinExistence type="predicted"/>
<accession>A0ABU6TF91</accession>
<evidence type="ECO:0000313" key="3">
    <source>
        <dbReference type="Proteomes" id="UP001341840"/>
    </source>
</evidence>
<dbReference type="EMBL" id="JASCZI010090857">
    <property type="protein sequence ID" value="MED6147209.1"/>
    <property type="molecule type" value="Genomic_DNA"/>
</dbReference>
<gene>
    <name evidence="2" type="ORF">PIB30_042017</name>
</gene>
<sequence length="69" mass="7883">MTGPVFRTFRRTHSEREKHSRGASSHRSLQRSVHRLSPLQRPLSRPAVTTQQPPVHARRLPRGALLIGK</sequence>